<dbReference type="Proteomes" id="UP000321049">
    <property type="component" value="Unassembled WGS sequence"/>
</dbReference>
<keyword evidence="3" id="KW-1185">Reference proteome</keyword>
<name>A0A511JIP2_9CELL</name>
<reference evidence="2 3" key="1">
    <citation type="submission" date="2019-07" db="EMBL/GenBank/DDBJ databases">
        <title>Whole genome shotgun sequence of Cellulomonas terrae NBRC 100819.</title>
        <authorList>
            <person name="Hosoyama A."/>
            <person name="Uohara A."/>
            <person name="Ohji S."/>
            <person name="Ichikawa N."/>
        </authorList>
    </citation>
    <scope>NUCLEOTIDE SEQUENCE [LARGE SCALE GENOMIC DNA]</scope>
    <source>
        <strain evidence="2 3">NBRC 100819</strain>
    </source>
</reference>
<evidence type="ECO:0000256" key="1">
    <source>
        <dbReference type="SAM" id="MobiDB-lite"/>
    </source>
</evidence>
<evidence type="ECO:0000313" key="3">
    <source>
        <dbReference type="Proteomes" id="UP000321049"/>
    </source>
</evidence>
<gene>
    <name evidence="2" type="ORF">CTE05_14140</name>
</gene>
<organism evidence="2 3">
    <name type="scientific">Cellulomonas terrae</name>
    <dbReference type="NCBI Taxonomy" id="311234"/>
    <lineage>
        <taxon>Bacteria</taxon>
        <taxon>Bacillati</taxon>
        <taxon>Actinomycetota</taxon>
        <taxon>Actinomycetes</taxon>
        <taxon>Micrococcales</taxon>
        <taxon>Cellulomonadaceae</taxon>
        <taxon>Cellulomonas</taxon>
    </lineage>
</organism>
<comment type="caution">
    <text evidence="2">The sequence shown here is derived from an EMBL/GenBank/DDBJ whole genome shotgun (WGS) entry which is preliminary data.</text>
</comment>
<sequence>MADVVSAAGVHLERKRCARSPQGHGPRPRRTARRRGGAATFRASPEAHRSASPPWRGDLPGRPEAHQLGDGAAARRPSRLGPDAHQLCDGAAARRPSGLGPDAHQLCDGAADG</sequence>
<protein>
    <submittedName>
        <fullName evidence="2">Uncharacterized protein</fullName>
    </submittedName>
</protein>
<dbReference type="AlphaFoldDB" id="A0A511JIP2"/>
<feature type="region of interest" description="Disordered" evidence="1">
    <location>
        <begin position="1"/>
        <end position="113"/>
    </location>
</feature>
<accession>A0A511JIP2</accession>
<evidence type="ECO:0000313" key="2">
    <source>
        <dbReference type="EMBL" id="GEL97867.1"/>
    </source>
</evidence>
<feature type="compositionally biased region" description="Basic residues" evidence="1">
    <location>
        <begin position="26"/>
        <end position="36"/>
    </location>
</feature>
<proteinExistence type="predicted"/>
<dbReference type="EMBL" id="BJWH01000005">
    <property type="protein sequence ID" value="GEL97867.1"/>
    <property type="molecule type" value="Genomic_DNA"/>
</dbReference>